<comment type="caution">
    <text evidence="3">The sequence shown here is derived from an EMBL/GenBank/DDBJ whole genome shotgun (WGS) entry which is preliminary data.</text>
</comment>
<feature type="chain" id="PRO_5038276675" evidence="2">
    <location>
        <begin position="20"/>
        <end position="113"/>
    </location>
</feature>
<sequence>MWPLFSFTIFFTSILMVSSEESSTLASQPKSTVRRTPQRIRDRKNSDQSGLSFYAGKMLIPFLGAGLKLYGGVNKGTSGVKTIASGTYDMADGAFDVVKTSFRRLGGVFFKEK</sequence>
<reference evidence="3" key="1">
    <citation type="journal article" date="2016" name="Insect Biochem. Mol. Biol.">
        <title>Multifaceted biological insights from a draft genome sequence of the tobacco hornworm moth, Manduca sexta.</title>
        <authorList>
            <person name="Kanost M.R."/>
            <person name="Arrese E.L."/>
            <person name="Cao X."/>
            <person name="Chen Y.R."/>
            <person name="Chellapilla S."/>
            <person name="Goldsmith M.R."/>
            <person name="Grosse-Wilde E."/>
            <person name="Heckel D.G."/>
            <person name="Herndon N."/>
            <person name="Jiang H."/>
            <person name="Papanicolaou A."/>
            <person name="Qu J."/>
            <person name="Soulages J.L."/>
            <person name="Vogel H."/>
            <person name="Walters J."/>
            <person name="Waterhouse R.M."/>
            <person name="Ahn S.J."/>
            <person name="Almeida F.C."/>
            <person name="An C."/>
            <person name="Aqrawi P."/>
            <person name="Bretschneider A."/>
            <person name="Bryant W.B."/>
            <person name="Bucks S."/>
            <person name="Chao H."/>
            <person name="Chevignon G."/>
            <person name="Christen J.M."/>
            <person name="Clarke D.F."/>
            <person name="Dittmer N.T."/>
            <person name="Ferguson L.C.F."/>
            <person name="Garavelou S."/>
            <person name="Gordon K.H.J."/>
            <person name="Gunaratna R.T."/>
            <person name="Han Y."/>
            <person name="Hauser F."/>
            <person name="He Y."/>
            <person name="Heidel-Fischer H."/>
            <person name="Hirsh A."/>
            <person name="Hu Y."/>
            <person name="Jiang H."/>
            <person name="Kalra D."/>
            <person name="Klinner C."/>
            <person name="Konig C."/>
            <person name="Kovar C."/>
            <person name="Kroll A.R."/>
            <person name="Kuwar S.S."/>
            <person name="Lee S.L."/>
            <person name="Lehman R."/>
            <person name="Li K."/>
            <person name="Li Z."/>
            <person name="Liang H."/>
            <person name="Lovelace S."/>
            <person name="Lu Z."/>
            <person name="Mansfield J.H."/>
            <person name="McCulloch K.J."/>
            <person name="Mathew T."/>
            <person name="Morton B."/>
            <person name="Muzny D.M."/>
            <person name="Neunemann D."/>
            <person name="Ongeri F."/>
            <person name="Pauchet Y."/>
            <person name="Pu L.L."/>
            <person name="Pyrousis I."/>
            <person name="Rao X.J."/>
            <person name="Redding A."/>
            <person name="Roesel C."/>
            <person name="Sanchez-Gracia A."/>
            <person name="Schaack S."/>
            <person name="Shukla A."/>
            <person name="Tetreau G."/>
            <person name="Wang Y."/>
            <person name="Xiong G.H."/>
            <person name="Traut W."/>
            <person name="Walsh T.K."/>
            <person name="Worley K.C."/>
            <person name="Wu D."/>
            <person name="Wu W."/>
            <person name="Wu Y.Q."/>
            <person name="Zhang X."/>
            <person name="Zou Z."/>
            <person name="Zucker H."/>
            <person name="Briscoe A.D."/>
            <person name="Burmester T."/>
            <person name="Clem R.J."/>
            <person name="Feyereisen R."/>
            <person name="Grimmelikhuijzen C.J.P."/>
            <person name="Hamodrakas S.J."/>
            <person name="Hansson B.S."/>
            <person name="Huguet E."/>
            <person name="Jermiin L.S."/>
            <person name="Lan Q."/>
            <person name="Lehman H.K."/>
            <person name="Lorenzen M."/>
            <person name="Merzendorfer H."/>
            <person name="Michalopoulos I."/>
            <person name="Morton D.B."/>
            <person name="Muthukrishnan S."/>
            <person name="Oakeshott J.G."/>
            <person name="Palmer W."/>
            <person name="Park Y."/>
            <person name="Passarelli A.L."/>
            <person name="Rozas J."/>
            <person name="Schwartz L.M."/>
            <person name="Smith W."/>
            <person name="Southgate A."/>
            <person name="Vilcinskas A."/>
            <person name="Vogt R."/>
            <person name="Wang P."/>
            <person name="Werren J."/>
            <person name="Yu X.Q."/>
            <person name="Zhou J.J."/>
            <person name="Brown S.J."/>
            <person name="Scherer S.E."/>
            <person name="Richards S."/>
            <person name="Blissard G.W."/>
        </authorList>
    </citation>
    <scope>NUCLEOTIDE SEQUENCE</scope>
</reference>
<evidence type="ECO:0000256" key="2">
    <source>
        <dbReference type="SAM" id="SignalP"/>
    </source>
</evidence>
<gene>
    <name evidence="3" type="ORF">O3G_MSEX001221</name>
</gene>
<keyword evidence="4" id="KW-1185">Reference proteome</keyword>
<dbReference type="OrthoDB" id="7440722at2759"/>
<protein>
    <submittedName>
        <fullName evidence="3">Uncharacterized protein</fullName>
    </submittedName>
</protein>
<dbReference type="EMBL" id="JH668279">
    <property type="protein sequence ID" value="KAG6440317.1"/>
    <property type="molecule type" value="Genomic_DNA"/>
</dbReference>
<name>A0A922C8Q9_MANSE</name>
<evidence type="ECO:0000313" key="3">
    <source>
        <dbReference type="EMBL" id="KAG6440315.1"/>
    </source>
</evidence>
<feature type="signal peptide" evidence="2">
    <location>
        <begin position="1"/>
        <end position="19"/>
    </location>
</feature>
<reference evidence="3" key="2">
    <citation type="submission" date="2020-12" db="EMBL/GenBank/DDBJ databases">
        <authorList>
            <person name="Kanost M."/>
        </authorList>
    </citation>
    <scope>NUCLEOTIDE SEQUENCE</scope>
</reference>
<feature type="region of interest" description="Disordered" evidence="1">
    <location>
        <begin position="23"/>
        <end position="49"/>
    </location>
</feature>
<evidence type="ECO:0000256" key="1">
    <source>
        <dbReference type="SAM" id="MobiDB-lite"/>
    </source>
</evidence>
<evidence type="ECO:0000313" key="4">
    <source>
        <dbReference type="Proteomes" id="UP000791440"/>
    </source>
</evidence>
<dbReference type="EMBL" id="JH668279">
    <property type="protein sequence ID" value="KAG6440316.1"/>
    <property type="molecule type" value="Genomic_DNA"/>
</dbReference>
<organism evidence="3 4">
    <name type="scientific">Manduca sexta</name>
    <name type="common">Tobacco hawkmoth</name>
    <name type="synonym">Tobacco hornworm</name>
    <dbReference type="NCBI Taxonomy" id="7130"/>
    <lineage>
        <taxon>Eukaryota</taxon>
        <taxon>Metazoa</taxon>
        <taxon>Ecdysozoa</taxon>
        <taxon>Arthropoda</taxon>
        <taxon>Hexapoda</taxon>
        <taxon>Insecta</taxon>
        <taxon>Pterygota</taxon>
        <taxon>Neoptera</taxon>
        <taxon>Endopterygota</taxon>
        <taxon>Lepidoptera</taxon>
        <taxon>Glossata</taxon>
        <taxon>Ditrysia</taxon>
        <taxon>Bombycoidea</taxon>
        <taxon>Sphingidae</taxon>
        <taxon>Sphinginae</taxon>
        <taxon>Sphingini</taxon>
        <taxon>Manduca</taxon>
    </lineage>
</organism>
<dbReference type="AlphaFoldDB" id="A0A922C8Q9"/>
<dbReference type="EMBL" id="JH668279">
    <property type="protein sequence ID" value="KAG6440315.1"/>
    <property type="molecule type" value="Genomic_DNA"/>
</dbReference>
<keyword evidence="2" id="KW-0732">Signal</keyword>
<proteinExistence type="predicted"/>
<accession>A0A922C8Q9</accession>
<dbReference type="Proteomes" id="UP000791440">
    <property type="component" value="Unassembled WGS sequence"/>
</dbReference>